<dbReference type="OrthoDB" id="28720at2157"/>
<dbReference type="AlphaFoldDB" id="A0A3N6LNP4"/>
<dbReference type="Gene3D" id="3.90.280.10">
    <property type="entry name" value="PEBP-like"/>
    <property type="match status" value="1"/>
</dbReference>
<protein>
    <submittedName>
        <fullName evidence="1">Uncharacterized protein</fullName>
    </submittedName>
</protein>
<keyword evidence="2" id="KW-1185">Reference proteome</keyword>
<evidence type="ECO:0000313" key="1">
    <source>
        <dbReference type="EMBL" id="RQG89637.1"/>
    </source>
</evidence>
<dbReference type="Pfam" id="PF01161">
    <property type="entry name" value="PBP"/>
    <property type="match status" value="1"/>
</dbReference>
<gene>
    <name evidence="1" type="ORF">EA473_21745</name>
</gene>
<comment type="caution">
    <text evidence="1">The sequence shown here is derived from an EMBL/GenBank/DDBJ whole genome shotgun (WGS) entry which is preliminary data.</text>
</comment>
<evidence type="ECO:0000313" key="2">
    <source>
        <dbReference type="Proteomes" id="UP000282323"/>
    </source>
</evidence>
<name>A0A3N6LNP4_NATCH</name>
<dbReference type="Proteomes" id="UP000282323">
    <property type="component" value="Unassembled WGS sequence"/>
</dbReference>
<organism evidence="1 2">
    <name type="scientific">Natrarchaeobius chitinivorans</name>
    <dbReference type="NCBI Taxonomy" id="1679083"/>
    <lineage>
        <taxon>Archaea</taxon>
        <taxon>Methanobacteriati</taxon>
        <taxon>Methanobacteriota</taxon>
        <taxon>Stenosarchaea group</taxon>
        <taxon>Halobacteria</taxon>
        <taxon>Halobacteriales</taxon>
        <taxon>Natrialbaceae</taxon>
        <taxon>Natrarchaeobius</taxon>
    </lineage>
</organism>
<dbReference type="InterPro" id="IPR036610">
    <property type="entry name" value="PEBP-like_sf"/>
</dbReference>
<dbReference type="SUPFAM" id="SSF49777">
    <property type="entry name" value="PEBP-like"/>
    <property type="match status" value="1"/>
</dbReference>
<reference evidence="1 2" key="1">
    <citation type="submission" date="2018-10" db="EMBL/GenBank/DDBJ databases">
        <title>Natrarchaeobius chitinivorans gen. nov., sp. nov., and Natrarchaeobius haloalkaliphilus sp. nov., alkaliphilic, chitin-utilizing haloarchaea from hypersaline alkaline lakes.</title>
        <authorList>
            <person name="Sorokin D.Y."/>
            <person name="Elcheninov A.G."/>
            <person name="Kostrikina N.A."/>
            <person name="Bale N.J."/>
            <person name="Sinninghe Damste J.S."/>
            <person name="Khijniak T.V."/>
            <person name="Kublanov I.V."/>
            <person name="Toshchakov S.V."/>
        </authorList>
    </citation>
    <scope>NUCLEOTIDE SEQUENCE [LARGE SCALE GENOMIC DNA]</scope>
    <source>
        <strain evidence="1 2">AArcht4T</strain>
    </source>
</reference>
<accession>A0A3N6LNP4</accession>
<sequence length="43" mass="4621">MLSPLFPVFQCNPPLEISGVPDKAKSLVLIMDDLDAQLVAGHT</sequence>
<dbReference type="InterPro" id="IPR008914">
    <property type="entry name" value="PEBP"/>
</dbReference>
<dbReference type="EMBL" id="REGA01000033">
    <property type="protein sequence ID" value="RQG89637.1"/>
    <property type="molecule type" value="Genomic_DNA"/>
</dbReference>
<proteinExistence type="predicted"/>